<reference evidence="1" key="2">
    <citation type="submission" date="2023-06" db="EMBL/GenBank/DDBJ databases">
        <authorList>
            <consortium name="Lawrence Berkeley National Laboratory"/>
            <person name="Haridas S."/>
            <person name="Hensen N."/>
            <person name="Bonometti L."/>
            <person name="Westerberg I."/>
            <person name="Brannstrom I.O."/>
            <person name="Guillou S."/>
            <person name="Cros-Aarteil S."/>
            <person name="Calhoun S."/>
            <person name="Kuo A."/>
            <person name="Mondo S."/>
            <person name="Pangilinan J."/>
            <person name="Riley R."/>
            <person name="Labutti K."/>
            <person name="Andreopoulos B."/>
            <person name="Lipzen A."/>
            <person name="Chen C."/>
            <person name="Yanf M."/>
            <person name="Daum C."/>
            <person name="Ng V."/>
            <person name="Clum A."/>
            <person name="Steindorff A."/>
            <person name="Ohm R."/>
            <person name="Martin F."/>
            <person name="Silar P."/>
            <person name="Natvig D."/>
            <person name="Lalanne C."/>
            <person name="Gautier V."/>
            <person name="Ament-Velasquez S.L."/>
            <person name="Kruys A."/>
            <person name="Hutchinson M.I."/>
            <person name="Powell A.J."/>
            <person name="Barry K."/>
            <person name="Miller A.N."/>
            <person name="Grigoriev I.V."/>
            <person name="Debuchy R."/>
            <person name="Gladieux P."/>
            <person name="Thoren M.H."/>
            <person name="Johannesson H."/>
        </authorList>
    </citation>
    <scope>NUCLEOTIDE SEQUENCE</scope>
    <source>
        <strain evidence="1">CBS 118394</strain>
    </source>
</reference>
<dbReference type="Proteomes" id="UP001283341">
    <property type="component" value="Unassembled WGS sequence"/>
</dbReference>
<keyword evidence="2" id="KW-1185">Reference proteome</keyword>
<dbReference type="EMBL" id="JAUEDM010000005">
    <property type="protein sequence ID" value="KAK3315803.1"/>
    <property type="molecule type" value="Genomic_DNA"/>
</dbReference>
<accession>A0AAE0HZH9</accession>
<sequence>MLPSGRYPTRRRGVWRKRDQLKGLGGATAARVLAKILPWLTTEQASFSAFSSNRHRIISVFSLLFVHPLLKNSVEKSLLYLYQCAIAEASIHPPRKPSRIHAVWTMRVVWRADDEVRLCDLGLRLRPNQPLNRYPMRLALRDPLSVPVPFTQAAKDVIRVFANPVFFP</sequence>
<organism evidence="1 2">
    <name type="scientific">Apodospora peruviana</name>
    <dbReference type="NCBI Taxonomy" id="516989"/>
    <lineage>
        <taxon>Eukaryota</taxon>
        <taxon>Fungi</taxon>
        <taxon>Dikarya</taxon>
        <taxon>Ascomycota</taxon>
        <taxon>Pezizomycotina</taxon>
        <taxon>Sordariomycetes</taxon>
        <taxon>Sordariomycetidae</taxon>
        <taxon>Sordariales</taxon>
        <taxon>Lasiosphaeriaceae</taxon>
        <taxon>Apodospora</taxon>
    </lineage>
</organism>
<evidence type="ECO:0000313" key="2">
    <source>
        <dbReference type="Proteomes" id="UP001283341"/>
    </source>
</evidence>
<protein>
    <submittedName>
        <fullName evidence="1">Uncharacterized protein</fullName>
    </submittedName>
</protein>
<name>A0AAE0HZH9_9PEZI</name>
<gene>
    <name evidence="1" type="ORF">B0H66DRAFT_624507</name>
</gene>
<proteinExistence type="predicted"/>
<evidence type="ECO:0000313" key="1">
    <source>
        <dbReference type="EMBL" id="KAK3315803.1"/>
    </source>
</evidence>
<comment type="caution">
    <text evidence="1">The sequence shown here is derived from an EMBL/GenBank/DDBJ whole genome shotgun (WGS) entry which is preliminary data.</text>
</comment>
<reference evidence="1" key="1">
    <citation type="journal article" date="2023" name="Mol. Phylogenet. Evol.">
        <title>Genome-scale phylogeny and comparative genomics of the fungal order Sordariales.</title>
        <authorList>
            <person name="Hensen N."/>
            <person name="Bonometti L."/>
            <person name="Westerberg I."/>
            <person name="Brannstrom I.O."/>
            <person name="Guillou S."/>
            <person name="Cros-Aarteil S."/>
            <person name="Calhoun S."/>
            <person name="Haridas S."/>
            <person name="Kuo A."/>
            <person name="Mondo S."/>
            <person name="Pangilinan J."/>
            <person name="Riley R."/>
            <person name="LaButti K."/>
            <person name="Andreopoulos B."/>
            <person name="Lipzen A."/>
            <person name="Chen C."/>
            <person name="Yan M."/>
            <person name="Daum C."/>
            <person name="Ng V."/>
            <person name="Clum A."/>
            <person name="Steindorff A."/>
            <person name="Ohm R.A."/>
            <person name="Martin F."/>
            <person name="Silar P."/>
            <person name="Natvig D.O."/>
            <person name="Lalanne C."/>
            <person name="Gautier V."/>
            <person name="Ament-Velasquez S.L."/>
            <person name="Kruys A."/>
            <person name="Hutchinson M.I."/>
            <person name="Powell A.J."/>
            <person name="Barry K."/>
            <person name="Miller A.N."/>
            <person name="Grigoriev I.V."/>
            <person name="Debuchy R."/>
            <person name="Gladieux P."/>
            <person name="Hiltunen Thoren M."/>
            <person name="Johannesson H."/>
        </authorList>
    </citation>
    <scope>NUCLEOTIDE SEQUENCE</scope>
    <source>
        <strain evidence="1">CBS 118394</strain>
    </source>
</reference>
<dbReference type="AlphaFoldDB" id="A0AAE0HZH9"/>